<feature type="domain" description="ABC transporter" evidence="3">
    <location>
        <begin position="8"/>
        <end position="231"/>
    </location>
</feature>
<dbReference type="InterPro" id="IPR027417">
    <property type="entry name" value="P-loop_NTPase"/>
</dbReference>
<keyword evidence="1" id="KW-0547">Nucleotide-binding</keyword>
<comment type="caution">
    <text evidence="4">The sequence shown here is derived from an EMBL/GenBank/DDBJ whole genome shotgun (WGS) entry which is preliminary data.</text>
</comment>
<evidence type="ECO:0000256" key="2">
    <source>
        <dbReference type="ARBA" id="ARBA00022840"/>
    </source>
</evidence>
<dbReference type="Proteomes" id="UP000479756">
    <property type="component" value="Unassembled WGS sequence"/>
</dbReference>
<keyword evidence="5" id="KW-1185">Reference proteome</keyword>
<dbReference type="Pfam" id="PF00005">
    <property type="entry name" value="ABC_tran"/>
    <property type="match status" value="1"/>
</dbReference>
<evidence type="ECO:0000313" key="5">
    <source>
        <dbReference type="Proteomes" id="UP000479756"/>
    </source>
</evidence>
<dbReference type="RefSeq" id="WP_163472297.1">
    <property type="nucleotide sequence ID" value="NZ_JAAGWZ010000001.1"/>
</dbReference>
<dbReference type="GO" id="GO:0016887">
    <property type="term" value="F:ATP hydrolysis activity"/>
    <property type="evidence" value="ECO:0007669"/>
    <property type="project" value="InterPro"/>
</dbReference>
<evidence type="ECO:0000256" key="1">
    <source>
        <dbReference type="ARBA" id="ARBA00022741"/>
    </source>
</evidence>
<dbReference type="CDD" id="cd03230">
    <property type="entry name" value="ABC_DR_subfamily_A"/>
    <property type="match status" value="1"/>
</dbReference>
<reference evidence="4 5" key="1">
    <citation type="journal article" date="2014" name="Int. J. Syst. Evol. Microbiol.">
        <title>Description of Galbitalea soli gen. nov., sp. nov., and Frondihabitans sucicola sp. nov.</title>
        <authorList>
            <person name="Kim S.J."/>
            <person name="Lim J.M."/>
            <person name="Ahn J.H."/>
            <person name="Weon H.Y."/>
            <person name="Hamada M."/>
            <person name="Suzuki K."/>
            <person name="Ahn T.Y."/>
            <person name="Kwon S.W."/>
        </authorList>
    </citation>
    <scope>NUCLEOTIDE SEQUENCE [LARGE SCALE GENOMIC DNA]</scope>
    <source>
        <strain evidence="4 5">NBRC 108727</strain>
    </source>
</reference>
<proteinExistence type="predicted"/>
<dbReference type="AlphaFoldDB" id="A0A7C9TPP6"/>
<accession>A0A7C9TPP6</accession>
<dbReference type="Gene3D" id="3.40.50.300">
    <property type="entry name" value="P-loop containing nucleotide triphosphate hydrolases"/>
    <property type="match status" value="1"/>
</dbReference>
<organism evidence="4 5">
    <name type="scientific">Galbitalea soli</name>
    <dbReference type="NCBI Taxonomy" id="1268042"/>
    <lineage>
        <taxon>Bacteria</taxon>
        <taxon>Bacillati</taxon>
        <taxon>Actinomycetota</taxon>
        <taxon>Actinomycetes</taxon>
        <taxon>Micrococcales</taxon>
        <taxon>Microbacteriaceae</taxon>
        <taxon>Galbitalea</taxon>
    </lineage>
</organism>
<protein>
    <submittedName>
        <fullName evidence="4">ABC transporter ATP-binding protein</fullName>
    </submittedName>
</protein>
<evidence type="ECO:0000259" key="3">
    <source>
        <dbReference type="PROSITE" id="PS50893"/>
    </source>
</evidence>
<sequence length="240" mass="25409">MTSSDAAIETTTLRVRRGGVEVLHGVELRVPPGQLVGLLGPSGSGKSTLMRAIVGAQRIDGGEVRVLGERAGSPALRRRVGYVTQAPSVYDDLTVAQNLAYFARILGAPRSDVARVLDEVDLAPLAGRLVSRLSGGQLTRVSLGIALLGSPRLLVLDEPTVGLDPVLRRDLWRLFARLAASGVSLLVSSHVMDEARRCDRIVLLYQGSVLADLTPEELLRSTGTTDADDAFLALVAGAGR</sequence>
<dbReference type="GO" id="GO:0005524">
    <property type="term" value="F:ATP binding"/>
    <property type="evidence" value="ECO:0007669"/>
    <property type="project" value="UniProtKB-KW"/>
</dbReference>
<dbReference type="EMBL" id="JAAGWZ010000001">
    <property type="protein sequence ID" value="NEM90675.1"/>
    <property type="molecule type" value="Genomic_DNA"/>
</dbReference>
<gene>
    <name evidence="4" type="ORF">G3T37_04830</name>
</gene>
<keyword evidence="2 4" id="KW-0067">ATP-binding</keyword>
<dbReference type="InterPro" id="IPR017871">
    <property type="entry name" value="ABC_transporter-like_CS"/>
</dbReference>
<dbReference type="PANTHER" id="PTHR43038">
    <property type="entry name" value="ATP-BINDING CASSETTE, SUB-FAMILY H, MEMBER 1"/>
    <property type="match status" value="1"/>
</dbReference>
<evidence type="ECO:0000313" key="4">
    <source>
        <dbReference type="EMBL" id="NEM90675.1"/>
    </source>
</evidence>
<dbReference type="InterPro" id="IPR003439">
    <property type="entry name" value="ABC_transporter-like_ATP-bd"/>
</dbReference>
<dbReference type="PROSITE" id="PS00211">
    <property type="entry name" value="ABC_TRANSPORTER_1"/>
    <property type="match status" value="1"/>
</dbReference>
<dbReference type="PANTHER" id="PTHR43038:SF3">
    <property type="entry name" value="ABC TRANSPORTER G FAMILY MEMBER 20 ISOFORM X1"/>
    <property type="match status" value="1"/>
</dbReference>
<name>A0A7C9TPP6_9MICO</name>
<dbReference type="SUPFAM" id="SSF52540">
    <property type="entry name" value="P-loop containing nucleoside triphosphate hydrolases"/>
    <property type="match status" value="1"/>
</dbReference>
<dbReference type="SMART" id="SM00382">
    <property type="entry name" value="AAA"/>
    <property type="match status" value="1"/>
</dbReference>
<dbReference type="InterPro" id="IPR003593">
    <property type="entry name" value="AAA+_ATPase"/>
</dbReference>
<dbReference type="PROSITE" id="PS50893">
    <property type="entry name" value="ABC_TRANSPORTER_2"/>
    <property type="match status" value="1"/>
</dbReference>